<dbReference type="InterPro" id="IPR039424">
    <property type="entry name" value="SBP_5"/>
</dbReference>
<proteinExistence type="predicted"/>
<name>A0ABU6JY57_9RHOO</name>
<evidence type="ECO:0000259" key="2">
    <source>
        <dbReference type="Pfam" id="PF00496"/>
    </source>
</evidence>
<feature type="chain" id="PRO_5045844578" evidence="1">
    <location>
        <begin position="38"/>
        <end position="648"/>
    </location>
</feature>
<gene>
    <name evidence="3" type="ORF">VVD49_01220</name>
</gene>
<dbReference type="Gene3D" id="3.10.105.10">
    <property type="entry name" value="Dipeptide-binding Protein, Domain 3"/>
    <property type="match status" value="1"/>
</dbReference>
<protein>
    <submittedName>
        <fullName evidence="3">ABC transporter substrate-binding protein</fullName>
    </submittedName>
</protein>
<sequence>MKFRLARSSQYLSSAWSSPLVLAISALLALGATSAAAFTQAPALDKPVKDKQLDPVDKRLPEKPEVVRPLNKVGSYGGTLRTAMRSSADNNSILRMVGSQGLSRWAMDFNKAVPNVAESWTLNADATEYIFKLRKGMRWSDGSPFTADDVLFAMNDLVYNKQFFGLTPDQYVSKDKPATVTKVDDYTVKFVFAASNLSFIEQLATPLGQHPVLYQKKYCSQFHPTYNPKLDEVLARESVKDWPALMRTKCGDIEVPARWGNPERPTLDPWVIKEPYKGNATRVVLERNRYFWQVDTAGQQLPYLDRVQLQVISDVETITLAAISGQLDYQHRHIFGIQNRPVLAENAAKGGYKMMALPGTGANSVGLWLNQSTKNEKLRKLMRNKDFRIALSLAADRKEINDIVYLGQGTPWQIGPLKQSRWYNEKLATQYIGHDAKRAAELFDQVGLSKRDADGFRLYPEGGRVTLNVIVSVAQTQQVDAIDLLRKQLAKAGIEVLIQSSERSLFYDRAQNNDYDISVDIVPGGMDITMNPRAVVAVHPLESRMSLPWVKWFLSNGKQGEEPPASMKKRMDLFEKWQSAKSAPEADALFKEIIAIAADEFEVIGLIRSPSDNAIRSQKLQNVYEQMLVSWTYPNPGPALPQQWFLSK</sequence>
<dbReference type="PANTHER" id="PTHR30290">
    <property type="entry name" value="PERIPLASMIC BINDING COMPONENT OF ABC TRANSPORTER"/>
    <property type="match status" value="1"/>
</dbReference>
<comment type="caution">
    <text evidence="3">The sequence shown here is derived from an EMBL/GenBank/DDBJ whole genome shotgun (WGS) entry which is preliminary data.</text>
</comment>
<evidence type="ECO:0000313" key="4">
    <source>
        <dbReference type="Proteomes" id="UP001331561"/>
    </source>
</evidence>
<dbReference type="Pfam" id="PF00496">
    <property type="entry name" value="SBP_bac_5"/>
    <property type="match status" value="1"/>
</dbReference>
<dbReference type="CDD" id="cd08500">
    <property type="entry name" value="PBP2_NikA_DppA_OppA_like_4"/>
    <property type="match status" value="1"/>
</dbReference>
<accession>A0ABU6JY57</accession>
<dbReference type="PANTHER" id="PTHR30290:SF62">
    <property type="entry name" value="OLIGOPEPTIDE ABC TRANSPORTER, PERIPLASMIC OLIGOPEPTIDE-BINDING PROTEIN"/>
    <property type="match status" value="1"/>
</dbReference>
<evidence type="ECO:0000313" key="3">
    <source>
        <dbReference type="EMBL" id="MEC5384319.1"/>
    </source>
</evidence>
<dbReference type="Gene3D" id="3.40.190.10">
    <property type="entry name" value="Periplasmic binding protein-like II"/>
    <property type="match status" value="1"/>
</dbReference>
<keyword evidence="4" id="KW-1185">Reference proteome</keyword>
<feature type="domain" description="Solute-binding protein family 5" evidence="2">
    <location>
        <begin position="112"/>
        <end position="520"/>
    </location>
</feature>
<evidence type="ECO:0000256" key="1">
    <source>
        <dbReference type="SAM" id="SignalP"/>
    </source>
</evidence>
<dbReference type="Proteomes" id="UP001331561">
    <property type="component" value="Unassembled WGS sequence"/>
</dbReference>
<dbReference type="EMBL" id="JAYXHS010000001">
    <property type="protein sequence ID" value="MEC5384319.1"/>
    <property type="molecule type" value="Genomic_DNA"/>
</dbReference>
<organism evidence="3 4">
    <name type="scientific">Uliginosibacterium silvisoli</name>
    <dbReference type="NCBI Taxonomy" id="3114758"/>
    <lineage>
        <taxon>Bacteria</taxon>
        <taxon>Pseudomonadati</taxon>
        <taxon>Pseudomonadota</taxon>
        <taxon>Betaproteobacteria</taxon>
        <taxon>Rhodocyclales</taxon>
        <taxon>Zoogloeaceae</taxon>
        <taxon>Uliginosibacterium</taxon>
    </lineage>
</organism>
<reference evidence="3 4" key="1">
    <citation type="submission" date="2024-01" db="EMBL/GenBank/DDBJ databases">
        <title>Uliginosibacterium soil sp. nov.</title>
        <authorList>
            <person name="Lv Y."/>
        </authorList>
    </citation>
    <scope>NUCLEOTIDE SEQUENCE [LARGE SCALE GENOMIC DNA]</scope>
    <source>
        <strain evidence="3 4">H3</strain>
    </source>
</reference>
<dbReference type="SUPFAM" id="SSF53850">
    <property type="entry name" value="Periplasmic binding protein-like II"/>
    <property type="match status" value="1"/>
</dbReference>
<dbReference type="RefSeq" id="WP_327597299.1">
    <property type="nucleotide sequence ID" value="NZ_JAYXHS010000001.1"/>
</dbReference>
<dbReference type="InterPro" id="IPR000914">
    <property type="entry name" value="SBP_5_dom"/>
</dbReference>
<keyword evidence="1" id="KW-0732">Signal</keyword>
<feature type="signal peptide" evidence="1">
    <location>
        <begin position="1"/>
        <end position="37"/>
    </location>
</feature>